<feature type="region of interest" description="Disordered" evidence="1">
    <location>
        <begin position="1"/>
        <end position="20"/>
    </location>
</feature>
<comment type="caution">
    <text evidence="2">The sequence shown here is derived from an EMBL/GenBank/DDBJ whole genome shotgun (WGS) entry which is preliminary data.</text>
</comment>
<reference evidence="2 3" key="1">
    <citation type="submission" date="2020-08" db="EMBL/GenBank/DDBJ databases">
        <title>Genomic Encyclopedia of Type Strains, Phase III (KMG-III): the genomes of soil and plant-associated and newly described type strains.</title>
        <authorList>
            <person name="Whitman W."/>
        </authorList>
    </citation>
    <scope>NUCLEOTIDE SEQUENCE [LARGE SCALE GENOMIC DNA]</scope>
    <source>
        <strain evidence="2 3">CECT 8356</strain>
    </source>
</reference>
<dbReference type="Proteomes" id="UP000543579">
    <property type="component" value="Unassembled WGS sequence"/>
</dbReference>
<evidence type="ECO:0000313" key="2">
    <source>
        <dbReference type="EMBL" id="MBB3156894.1"/>
    </source>
</evidence>
<gene>
    <name evidence="2" type="ORF">FHS07_000578</name>
</gene>
<dbReference type="AlphaFoldDB" id="A0A7W5GDV7"/>
<dbReference type="RefSeq" id="WP_183418391.1">
    <property type="nucleotide sequence ID" value="NZ_JACHXY010000001.1"/>
</dbReference>
<dbReference type="EMBL" id="JACHXY010000001">
    <property type="protein sequence ID" value="MBB3156894.1"/>
    <property type="molecule type" value="Genomic_DNA"/>
</dbReference>
<protein>
    <submittedName>
        <fullName evidence="2">Uncharacterized protein</fullName>
    </submittedName>
</protein>
<evidence type="ECO:0000256" key="1">
    <source>
        <dbReference type="SAM" id="MobiDB-lite"/>
    </source>
</evidence>
<accession>A0A7W5GDV7</accession>
<sequence length="50" mass="5244">MRSRSPVDSRSTSSASTRAARTLVGQFPALEMPDAIVRELQEGLAAALAA</sequence>
<organism evidence="2 3">
    <name type="scientific">Microbacterium proteolyticum</name>
    <dbReference type="NCBI Taxonomy" id="1572644"/>
    <lineage>
        <taxon>Bacteria</taxon>
        <taxon>Bacillati</taxon>
        <taxon>Actinomycetota</taxon>
        <taxon>Actinomycetes</taxon>
        <taxon>Micrococcales</taxon>
        <taxon>Microbacteriaceae</taxon>
        <taxon>Microbacterium</taxon>
    </lineage>
</organism>
<proteinExistence type="predicted"/>
<evidence type="ECO:0000313" key="3">
    <source>
        <dbReference type="Proteomes" id="UP000543579"/>
    </source>
</evidence>
<name>A0A7W5GDV7_9MICO</name>